<sequence length="303" mass="34347">MLTCSINRYRFVLLIPVIIIFTGFGLLAQNDRDSVNAQPRIKTWQLLAAEGAIYTGSMLVLSQAWYKDYPRSSFHWFNDNREWLQMDKIGHAYAGYQIAYQNAYLLRKTGLSRKKALLLSSGMAFAAMSSIELFDGYSSEWGASSGDIIANSAGVVLFGVQELLWESQIIRMKYGYRASPYASKKPEILGENMALRLIKDYNAQSYWLSFSINKVTGLEKIPPWVAFAAGYSAGGMVGGKENTEPFQNITRYRQFLLSPDIDWQSIPTNKKYLKILFRILNTVKIPMPALSFQKGGIKLYGWQ</sequence>
<protein>
    <recommendedName>
        <fullName evidence="4">DUF2279 domain-containing protein</fullName>
    </recommendedName>
</protein>
<evidence type="ECO:0000256" key="1">
    <source>
        <dbReference type="SAM" id="Phobius"/>
    </source>
</evidence>
<dbReference type="RefSeq" id="WP_057952025.1">
    <property type="nucleotide sequence ID" value="NZ_CP013118.1"/>
</dbReference>
<dbReference type="PATRIC" id="fig|1307839.3.peg.859"/>
<reference evidence="2 3" key="1">
    <citation type="submission" date="2015-11" db="EMBL/GenBank/DDBJ databases">
        <title>Description and complete genome sequence of a novel strain predominating in hypersaline microbial mats and representing a new family of the Bacteriodetes phylum.</title>
        <authorList>
            <person name="Spring S."/>
            <person name="Bunk B."/>
            <person name="Sproer C."/>
            <person name="Klenk H.-P."/>
        </authorList>
    </citation>
    <scope>NUCLEOTIDE SEQUENCE [LARGE SCALE GENOMIC DNA]</scope>
    <source>
        <strain evidence="2 3">L21-Spi-D4</strain>
    </source>
</reference>
<evidence type="ECO:0000313" key="2">
    <source>
        <dbReference type="EMBL" id="ALO14484.1"/>
    </source>
</evidence>
<keyword evidence="3" id="KW-1185">Reference proteome</keyword>
<keyword evidence="1" id="KW-0812">Transmembrane</keyword>
<dbReference type="KEGG" id="blq:L21SP5_00813"/>
<gene>
    <name evidence="2" type="ORF">L21SP5_00813</name>
</gene>
<dbReference type="OrthoDB" id="9803535at2"/>
<dbReference type="AlphaFoldDB" id="A0A0S2HWZ8"/>
<feature type="transmembrane region" description="Helical" evidence="1">
    <location>
        <begin position="9"/>
        <end position="27"/>
    </location>
</feature>
<name>A0A0S2HWZ8_9BACT</name>
<dbReference type="EMBL" id="CP013118">
    <property type="protein sequence ID" value="ALO14484.1"/>
    <property type="molecule type" value="Genomic_DNA"/>
</dbReference>
<accession>A0A0S2HWZ8</accession>
<keyword evidence="1" id="KW-1133">Transmembrane helix</keyword>
<dbReference type="Pfam" id="PF10043">
    <property type="entry name" value="DUF2279"/>
    <property type="match status" value="1"/>
</dbReference>
<evidence type="ECO:0008006" key="4">
    <source>
        <dbReference type="Google" id="ProtNLM"/>
    </source>
</evidence>
<dbReference type="Proteomes" id="UP000064893">
    <property type="component" value="Chromosome"/>
</dbReference>
<proteinExistence type="predicted"/>
<evidence type="ECO:0000313" key="3">
    <source>
        <dbReference type="Proteomes" id="UP000064893"/>
    </source>
</evidence>
<feature type="transmembrane region" description="Helical" evidence="1">
    <location>
        <begin position="47"/>
        <end position="66"/>
    </location>
</feature>
<organism evidence="2 3">
    <name type="scientific">Salinivirga cyanobacteriivorans</name>
    <dbReference type="NCBI Taxonomy" id="1307839"/>
    <lineage>
        <taxon>Bacteria</taxon>
        <taxon>Pseudomonadati</taxon>
        <taxon>Bacteroidota</taxon>
        <taxon>Bacteroidia</taxon>
        <taxon>Bacteroidales</taxon>
        <taxon>Salinivirgaceae</taxon>
        <taxon>Salinivirga</taxon>
    </lineage>
</organism>
<keyword evidence="1" id="KW-0472">Membrane</keyword>
<dbReference type="STRING" id="1307839.L21SP5_00813"/>
<dbReference type="InterPro" id="IPR018736">
    <property type="entry name" value="DUF2279_periplasmic_lipo"/>
</dbReference>